<evidence type="ECO:0000256" key="1">
    <source>
        <dbReference type="ARBA" id="ARBA00009743"/>
    </source>
</evidence>
<sequence>MKGLIYTLLLLFMPLVASADNGLRCAKNVFSQPNVRFMHKIKSIHSDAVIGVKGLPNGLQWNARRNLVEGKVKTPGIYTYSITSTIKGQVSEEQIRLTVSDKLAMPLPFMGWLSWNSVEGDVSEAIVKSVADMFRANGLYQAGWNTVMMDDLWQARKRADDGKPLPDPKRFPNGLRTVADYVHAKGMKFGLYTDAANKTCAGAFGSYGYEQIDAEQYAQWDVDIVKCDYCHAPTEQDTAIVRYRRLGDAFKAVARPITLYICEWGDRKPWLWGAEAGGSCWRVSADVRDRWTCEPGGTGVVESIKAMKDIAQYSGVNRFNDADMLCTGLHGKGKSSNDLCFGSPGMTQDEYATQFALWCMWSSPMALSFDPRANTLTKEDLKILTNRHLIALNQDRMGQQADLISETDSLVMFAKDLENGDVALSVTNMSGKLLEATFDFTQIPAFDTNKRYQCRDLWTGEKLSAVKQSFATKVRPHATRMFRLSE</sequence>
<dbReference type="SUPFAM" id="SSF51445">
    <property type="entry name" value="(Trans)glycosidases"/>
    <property type="match status" value="1"/>
</dbReference>
<accession>A0A069QG68</accession>
<dbReference type="Pfam" id="PF17801">
    <property type="entry name" value="Melibiase_C"/>
    <property type="match status" value="1"/>
</dbReference>
<dbReference type="PANTHER" id="PTHR11452">
    <property type="entry name" value="ALPHA-GALACTOSIDASE/ALPHA-N-ACETYLGALACTOSAMINIDASE"/>
    <property type="match status" value="1"/>
</dbReference>
<dbReference type="InterPro" id="IPR013780">
    <property type="entry name" value="Glyco_hydro_b"/>
</dbReference>
<dbReference type="EC" id="3.2.1.22" evidence="5"/>
<evidence type="ECO:0000313" key="9">
    <source>
        <dbReference type="Proteomes" id="UP000027442"/>
    </source>
</evidence>
<evidence type="ECO:0000313" key="8">
    <source>
        <dbReference type="EMBL" id="KDR51785.1"/>
    </source>
</evidence>
<dbReference type="HOGENOM" id="CLU_013093_1_2_10"/>
<name>A0A069QG68_HOYLO</name>
<dbReference type="GO" id="GO:0004557">
    <property type="term" value="F:alpha-galactosidase activity"/>
    <property type="evidence" value="ECO:0007669"/>
    <property type="project" value="UniProtKB-EC"/>
</dbReference>
<keyword evidence="2 6" id="KW-0732">Signal</keyword>
<keyword evidence="5" id="KW-1015">Disulfide bond</keyword>
<evidence type="ECO:0000256" key="5">
    <source>
        <dbReference type="RuleBase" id="RU361168"/>
    </source>
</evidence>
<evidence type="ECO:0000256" key="6">
    <source>
        <dbReference type="SAM" id="SignalP"/>
    </source>
</evidence>
<feature type="domain" description="Alpha galactosidase C-terminal" evidence="7">
    <location>
        <begin position="408"/>
        <end position="484"/>
    </location>
</feature>
<organism evidence="8 9">
    <name type="scientific">Hoylesella loescheii DSM 19665 = JCM 12249 = ATCC 15930</name>
    <dbReference type="NCBI Taxonomy" id="1122985"/>
    <lineage>
        <taxon>Bacteria</taxon>
        <taxon>Pseudomonadati</taxon>
        <taxon>Bacteroidota</taxon>
        <taxon>Bacteroidia</taxon>
        <taxon>Bacteroidales</taxon>
        <taxon>Prevotellaceae</taxon>
        <taxon>Hoylesella</taxon>
    </lineage>
</organism>
<keyword evidence="4 5" id="KW-0326">Glycosidase</keyword>
<reference evidence="8 9" key="1">
    <citation type="submission" date="2013-08" db="EMBL/GenBank/DDBJ databases">
        <authorList>
            <person name="Weinstock G."/>
            <person name="Sodergren E."/>
            <person name="Wylie T."/>
            <person name="Fulton L."/>
            <person name="Fulton R."/>
            <person name="Fronick C."/>
            <person name="O'Laughlin M."/>
            <person name="Godfrey J."/>
            <person name="Miner T."/>
            <person name="Herter B."/>
            <person name="Appelbaum E."/>
            <person name="Cordes M."/>
            <person name="Lek S."/>
            <person name="Wollam A."/>
            <person name="Pepin K.H."/>
            <person name="Palsikar V.B."/>
            <person name="Mitreva M."/>
            <person name="Wilson R.K."/>
        </authorList>
    </citation>
    <scope>NUCLEOTIDE SEQUENCE [LARGE SCALE GENOMIC DNA]</scope>
    <source>
        <strain evidence="8 9">ATCC 15930</strain>
    </source>
</reference>
<dbReference type="Gene3D" id="3.20.20.70">
    <property type="entry name" value="Aldolase class I"/>
    <property type="match status" value="1"/>
</dbReference>
<dbReference type="InterPro" id="IPR002241">
    <property type="entry name" value="Glyco_hydro_27"/>
</dbReference>
<keyword evidence="3 5" id="KW-0378">Hydrolase</keyword>
<proteinExistence type="inferred from homology"/>
<evidence type="ECO:0000256" key="4">
    <source>
        <dbReference type="ARBA" id="ARBA00023295"/>
    </source>
</evidence>
<dbReference type="GO" id="GO:0005975">
    <property type="term" value="P:carbohydrate metabolic process"/>
    <property type="evidence" value="ECO:0007669"/>
    <property type="project" value="InterPro"/>
</dbReference>
<dbReference type="InterPro" id="IPR017853">
    <property type="entry name" value="GH"/>
</dbReference>
<dbReference type="PRINTS" id="PR00740">
    <property type="entry name" value="GLHYDRLASE27"/>
</dbReference>
<keyword evidence="9" id="KW-1185">Reference proteome</keyword>
<dbReference type="EMBL" id="JNGW01000093">
    <property type="protein sequence ID" value="KDR51785.1"/>
    <property type="molecule type" value="Genomic_DNA"/>
</dbReference>
<evidence type="ECO:0000259" key="7">
    <source>
        <dbReference type="Pfam" id="PF17801"/>
    </source>
</evidence>
<dbReference type="eggNOG" id="COG3345">
    <property type="taxonomic scope" value="Bacteria"/>
</dbReference>
<dbReference type="InterPro" id="IPR041233">
    <property type="entry name" value="Melibiase_C"/>
</dbReference>
<dbReference type="RefSeq" id="WP_018968471.1">
    <property type="nucleotide sequence ID" value="NZ_KB899231.1"/>
</dbReference>
<comment type="caution">
    <text evidence="8">The sequence shown here is derived from an EMBL/GenBank/DDBJ whole genome shotgun (WGS) entry which is preliminary data.</text>
</comment>
<comment type="catalytic activity">
    <reaction evidence="5">
        <text>Hydrolysis of terminal, non-reducing alpha-D-galactose residues in alpha-D-galactosides, including galactose oligosaccharides, galactomannans and galactolipids.</text>
        <dbReference type="EC" id="3.2.1.22"/>
    </reaction>
</comment>
<dbReference type="Pfam" id="PF16499">
    <property type="entry name" value="Melibiase_2"/>
    <property type="match status" value="1"/>
</dbReference>
<dbReference type="AlphaFoldDB" id="A0A069QG68"/>
<dbReference type="PATRIC" id="fig|1122985.7.peg.2213"/>
<dbReference type="InterPro" id="IPR013785">
    <property type="entry name" value="Aldolase_TIM"/>
</dbReference>
<evidence type="ECO:0000256" key="3">
    <source>
        <dbReference type="ARBA" id="ARBA00022801"/>
    </source>
</evidence>
<protein>
    <recommendedName>
        <fullName evidence="5">Alpha-galactosidase</fullName>
        <ecNumber evidence="5">3.2.1.22</ecNumber>
    </recommendedName>
    <alternativeName>
        <fullName evidence="5">Melibiase</fullName>
    </alternativeName>
</protein>
<feature type="chain" id="PRO_5001665308" description="Alpha-galactosidase" evidence="6">
    <location>
        <begin position="20"/>
        <end position="486"/>
    </location>
</feature>
<feature type="signal peptide" evidence="6">
    <location>
        <begin position="1"/>
        <end position="19"/>
    </location>
</feature>
<gene>
    <name evidence="8" type="ORF">HMPREF1991_02135</name>
</gene>
<comment type="similarity">
    <text evidence="1 5">Belongs to the glycosyl hydrolase 27 family.</text>
</comment>
<dbReference type="SUPFAM" id="SSF51011">
    <property type="entry name" value="Glycosyl hydrolase domain"/>
    <property type="match status" value="1"/>
</dbReference>
<dbReference type="PANTHER" id="PTHR11452:SF75">
    <property type="entry name" value="ALPHA-GALACTOSIDASE MEL1"/>
    <property type="match status" value="1"/>
</dbReference>
<evidence type="ECO:0000256" key="2">
    <source>
        <dbReference type="ARBA" id="ARBA00022729"/>
    </source>
</evidence>
<dbReference type="Gene3D" id="2.60.40.1180">
    <property type="entry name" value="Golgi alpha-mannosidase II"/>
    <property type="match status" value="1"/>
</dbReference>
<dbReference type="CDD" id="cd14792">
    <property type="entry name" value="GH27"/>
    <property type="match status" value="1"/>
</dbReference>
<dbReference type="Proteomes" id="UP000027442">
    <property type="component" value="Unassembled WGS sequence"/>
</dbReference>